<comment type="cofactor">
    <cofactor evidence="1">
        <name>pyridoxal 5'-phosphate</name>
        <dbReference type="ChEBI" id="CHEBI:597326"/>
    </cofactor>
</comment>
<reference evidence="8 9" key="1">
    <citation type="submission" date="2010-07" db="EMBL/GenBank/DDBJ databases">
        <authorList>
            <person name="Muzny D."/>
            <person name="Qin X."/>
            <person name="Deng J."/>
            <person name="Jiang H."/>
            <person name="Liu Y."/>
            <person name="Qu J."/>
            <person name="Song X.-Z."/>
            <person name="Zhang L."/>
            <person name="Thornton R."/>
            <person name="Coyle M."/>
            <person name="Francisco L."/>
            <person name="Jackson L."/>
            <person name="Javaid M."/>
            <person name="Korchina V."/>
            <person name="Kovar C."/>
            <person name="Mata R."/>
            <person name="Mathew T."/>
            <person name="Ngo R."/>
            <person name="Nguyen L."/>
            <person name="Nguyen N."/>
            <person name="Okwuonu G."/>
            <person name="Ongeri F."/>
            <person name="Pham C."/>
            <person name="Simmons D."/>
            <person name="Wilczek-Boney K."/>
            <person name="Hale W."/>
            <person name="Jakkamsetti A."/>
            <person name="Pham P."/>
            <person name="Ruth R."/>
            <person name="San Lucas F."/>
            <person name="Warren J."/>
            <person name="Zhang J."/>
            <person name="Zhao Z."/>
            <person name="Zhou C."/>
            <person name="Zhu D."/>
            <person name="Lee S."/>
            <person name="Bess C."/>
            <person name="Blankenburg K."/>
            <person name="Forbes L."/>
            <person name="Fu Q."/>
            <person name="Gubbala S."/>
            <person name="Hirani K."/>
            <person name="Jayaseelan J.C."/>
            <person name="Lara F."/>
            <person name="Munidasa M."/>
            <person name="Palculict T."/>
            <person name="Patil S."/>
            <person name="Pu L.-L."/>
            <person name="Saada N."/>
            <person name="Tang L."/>
            <person name="Weissenberger G."/>
            <person name="Zhu Y."/>
            <person name="Hemphill L."/>
            <person name="Shang Y."/>
            <person name="Youmans B."/>
            <person name="Ayvaz T."/>
            <person name="Ross M."/>
            <person name="Santibanez J."/>
            <person name="Aqrawi P."/>
            <person name="Gross S."/>
            <person name="Joshi V."/>
            <person name="Fowler G."/>
            <person name="Nazareth L."/>
            <person name="Reid J."/>
            <person name="Worley K."/>
            <person name="Petrosino J."/>
            <person name="Highlander S."/>
            <person name="Gibbs R."/>
        </authorList>
    </citation>
    <scope>NUCLEOTIDE SEQUENCE [LARGE SCALE GENOMIC DNA]</scope>
    <source>
        <strain evidence="8 9">ATCC BAA-1640</strain>
    </source>
</reference>
<organism evidence="8 9">
    <name type="scientific">Peptoniphilus duerdenii ATCC BAA-1640</name>
    <dbReference type="NCBI Taxonomy" id="862517"/>
    <lineage>
        <taxon>Bacteria</taxon>
        <taxon>Bacillati</taxon>
        <taxon>Bacillota</taxon>
        <taxon>Tissierellia</taxon>
        <taxon>Tissierellales</taxon>
        <taxon>Peptoniphilaceae</taxon>
        <taxon>Peptoniphilus</taxon>
    </lineage>
</organism>
<dbReference type="GO" id="GO:0008923">
    <property type="term" value="F:lysine decarboxylase activity"/>
    <property type="evidence" value="ECO:0007669"/>
    <property type="project" value="UniProtKB-EC"/>
</dbReference>
<name>E0NL26_9FIRM</name>
<keyword evidence="9" id="KW-1185">Reference proteome</keyword>
<keyword evidence="4" id="KW-0663">Pyridoxal phosphate</keyword>
<dbReference type="EMBL" id="AEEH01000033">
    <property type="protein sequence ID" value="EFM25529.1"/>
    <property type="molecule type" value="Genomic_DNA"/>
</dbReference>
<dbReference type="Gene3D" id="3.90.105.10">
    <property type="entry name" value="Molybdopterin biosynthesis moea protein, domain 2"/>
    <property type="match status" value="1"/>
</dbReference>
<evidence type="ECO:0000259" key="6">
    <source>
        <dbReference type="Pfam" id="PF01276"/>
    </source>
</evidence>
<comment type="caution">
    <text evidence="8">The sequence shown here is derived from an EMBL/GenBank/DDBJ whole genome shotgun (WGS) entry which is preliminary data.</text>
</comment>
<dbReference type="InterPro" id="IPR008286">
    <property type="entry name" value="Prn/Lys/Arg_de-COase_C"/>
</dbReference>
<dbReference type="InterPro" id="IPR052357">
    <property type="entry name" value="Orn_Lys_Arg_decarboxylase-I"/>
</dbReference>
<dbReference type="InterPro" id="IPR036633">
    <property type="entry name" value="Prn/Lys/Arg_de-COase_C_sf"/>
</dbReference>
<keyword evidence="3" id="KW-0210">Decarboxylase</keyword>
<dbReference type="SUPFAM" id="SSF55904">
    <property type="entry name" value="Ornithine decarboxylase C-terminal domain"/>
    <property type="match status" value="1"/>
</dbReference>
<dbReference type="Gene3D" id="3.40.640.10">
    <property type="entry name" value="Type I PLP-dependent aspartate aminotransferase-like (Major domain)"/>
    <property type="match status" value="1"/>
</dbReference>
<dbReference type="OrthoDB" id="9815233at2"/>
<dbReference type="STRING" id="862517.HMPREF9225_0865"/>
<evidence type="ECO:0000256" key="2">
    <source>
        <dbReference type="ARBA" id="ARBA00010671"/>
    </source>
</evidence>
<keyword evidence="5 8" id="KW-0456">Lyase</keyword>
<dbReference type="Pfam" id="PF01276">
    <property type="entry name" value="OKR_DC_1"/>
    <property type="match status" value="1"/>
</dbReference>
<dbReference type="PANTHER" id="PTHR43277">
    <property type="entry name" value="ARGININE DECARBOXYLASE"/>
    <property type="match status" value="1"/>
</dbReference>
<evidence type="ECO:0000259" key="7">
    <source>
        <dbReference type="Pfam" id="PF03711"/>
    </source>
</evidence>
<dbReference type="InterPro" id="IPR015421">
    <property type="entry name" value="PyrdxlP-dep_Trfase_major"/>
</dbReference>
<dbReference type="HOGENOM" id="CLU_025925_2_1_9"/>
<evidence type="ECO:0000256" key="4">
    <source>
        <dbReference type="ARBA" id="ARBA00022898"/>
    </source>
</evidence>
<evidence type="ECO:0000256" key="1">
    <source>
        <dbReference type="ARBA" id="ARBA00001933"/>
    </source>
</evidence>
<dbReference type="InterPro" id="IPR000310">
    <property type="entry name" value="Orn/Lys/Arg_deCO2ase_major_dom"/>
</dbReference>
<dbReference type="RefSeq" id="WP_008901680.1">
    <property type="nucleotide sequence ID" value="NZ_GL397071.1"/>
</dbReference>
<dbReference type="Proteomes" id="UP000003280">
    <property type="component" value="Unassembled WGS sequence"/>
</dbReference>
<feature type="domain" description="Orn/Lys/Arg decarboxylase C-terminal" evidence="7">
    <location>
        <begin position="379"/>
        <end position="432"/>
    </location>
</feature>
<dbReference type="eggNOG" id="COG1982">
    <property type="taxonomic scope" value="Bacteria"/>
</dbReference>
<evidence type="ECO:0000256" key="5">
    <source>
        <dbReference type="ARBA" id="ARBA00023239"/>
    </source>
</evidence>
<evidence type="ECO:0000313" key="9">
    <source>
        <dbReference type="Proteomes" id="UP000003280"/>
    </source>
</evidence>
<evidence type="ECO:0000256" key="3">
    <source>
        <dbReference type="ARBA" id="ARBA00022793"/>
    </source>
</evidence>
<sequence length="449" mass="50636">MNKFIFDSVKSVSKDISFSTPGHKGREFNYLKFNYDVTELDETDNLLEPSGAILKSMEELKKIYGSKKSYYLTQGSSLGIMSAIMASLDKGDKILVERTCHKSVYNAIILSELEPTYIHPVIDKRFNVPVGIDLDDLKEKLETRKYRALVVTSPNYFGKVLPLKEIFKICKDCGTILIVDEAHGAHLNFLPKLSELSAKDCCDIAIESAHKTMPAITGSAFMHVYTDRVSVELLEKTMRLLQSTSPSYLMLISMEEALDFMEKNGGKRLDKNIKRLKTLKENLKKEGFEFLEGDGFDPTRLVVSKENISGYEIERAIKDYGIRAEMATPFCAVFIITASDDEVSIGKLEQALKNSTYKNDYPKSLDFSYREKIVNKPCEIFRKESKWVKLKDTEGMISTSFVIPYPPGSPILVPGEEVTDEIIKILEEYLKLNIKVVGLKNGGLKVGSK</sequence>
<gene>
    <name evidence="8" type="primary">ldcC</name>
    <name evidence="8" type="ORF">HMPREF9225_0865</name>
</gene>
<evidence type="ECO:0000313" key="8">
    <source>
        <dbReference type="EMBL" id="EFM25529.1"/>
    </source>
</evidence>
<dbReference type="EC" id="4.1.1.18" evidence="8"/>
<dbReference type="SUPFAM" id="SSF53383">
    <property type="entry name" value="PLP-dependent transferases"/>
    <property type="match status" value="1"/>
</dbReference>
<protein>
    <submittedName>
        <fullName evidence="8">Orn/Lys/Arg decarboxylase, major domain protein</fullName>
        <ecNumber evidence="8">4.1.1.18</ecNumber>
    </submittedName>
</protein>
<feature type="domain" description="Orn/Lys/Arg decarboxylases family 1 pyridoxal-P attachment site" evidence="6">
    <location>
        <begin position="15"/>
        <end position="285"/>
    </location>
</feature>
<comment type="similarity">
    <text evidence="2">Belongs to the Orn/Lys/Arg decarboxylase class-I family.</text>
</comment>
<accession>E0NL26</accession>
<dbReference type="InterPro" id="IPR015424">
    <property type="entry name" value="PyrdxlP-dep_Trfase"/>
</dbReference>
<dbReference type="Pfam" id="PF03711">
    <property type="entry name" value="OKR_DC_1_C"/>
    <property type="match status" value="1"/>
</dbReference>
<proteinExistence type="inferred from homology"/>
<dbReference type="PANTHER" id="PTHR43277:SF4">
    <property type="entry name" value="ARGININE DECARBOXYLASE"/>
    <property type="match status" value="1"/>
</dbReference>
<dbReference type="AlphaFoldDB" id="E0NL26"/>